<dbReference type="PROSITE" id="PS50156">
    <property type="entry name" value="SSD"/>
    <property type="match status" value="2"/>
</dbReference>
<keyword evidence="5 6" id="KW-0472">Membrane</keyword>
<keyword evidence="3 6" id="KW-0812">Transmembrane</keyword>
<evidence type="ECO:0000256" key="2">
    <source>
        <dbReference type="ARBA" id="ARBA00022475"/>
    </source>
</evidence>
<evidence type="ECO:0000313" key="9">
    <source>
        <dbReference type="Proteomes" id="UP000683557"/>
    </source>
</evidence>
<comment type="subcellular location">
    <subcellularLocation>
        <location evidence="1">Cell membrane</location>
        <topology evidence="1">Multi-pass membrane protein</topology>
    </subcellularLocation>
</comment>
<feature type="domain" description="SSD" evidence="7">
    <location>
        <begin position="725"/>
        <end position="878"/>
    </location>
</feature>
<dbReference type="PANTHER" id="PTHR33406">
    <property type="entry name" value="MEMBRANE PROTEIN MJ1562-RELATED"/>
    <property type="match status" value="1"/>
</dbReference>
<protein>
    <submittedName>
        <fullName evidence="8">MMPL family transporter</fullName>
    </submittedName>
</protein>
<evidence type="ECO:0000256" key="1">
    <source>
        <dbReference type="ARBA" id="ARBA00004651"/>
    </source>
</evidence>
<feature type="transmembrane region" description="Helical" evidence="6">
    <location>
        <begin position="408"/>
        <end position="431"/>
    </location>
</feature>
<gene>
    <name evidence="8" type="ORF">KP004_03730</name>
</gene>
<proteinExistence type="predicted"/>
<dbReference type="Pfam" id="PF03176">
    <property type="entry name" value="MMPL"/>
    <property type="match status" value="2"/>
</dbReference>
<feature type="transmembrane region" description="Helical" evidence="6">
    <location>
        <begin position="818"/>
        <end position="844"/>
    </location>
</feature>
<accession>A0ABX8JB50</accession>
<keyword evidence="4 6" id="KW-1133">Transmembrane helix</keyword>
<feature type="transmembrane region" description="Helical" evidence="6">
    <location>
        <begin position="462"/>
        <end position="479"/>
    </location>
</feature>
<feature type="transmembrane region" description="Helical" evidence="6">
    <location>
        <begin position="733"/>
        <end position="752"/>
    </location>
</feature>
<feature type="transmembrane region" description="Helical" evidence="6">
    <location>
        <begin position="786"/>
        <end position="806"/>
    </location>
</feature>
<dbReference type="InterPro" id="IPR000731">
    <property type="entry name" value="SSD"/>
</dbReference>
<feature type="transmembrane region" description="Helical" evidence="6">
    <location>
        <begin position="759"/>
        <end position="780"/>
    </location>
</feature>
<dbReference type="Proteomes" id="UP000683557">
    <property type="component" value="Chromosome"/>
</dbReference>
<keyword evidence="2" id="KW-1003">Cell membrane</keyword>
<dbReference type="NCBIfam" id="TIGR03480">
    <property type="entry name" value="HpnN"/>
    <property type="match status" value="1"/>
</dbReference>
<dbReference type="PANTHER" id="PTHR33406:SF13">
    <property type="entry name" value="MEMBRANE PROTEIN YDFJ"/>
    <property type="match status" value="1"/>
</dbReference>
<feature type="transmembrane region" description="Helical" evidence="6">
    <location>
        <begin position="376"/>
        <end position="396"/>
    </location>
</feature>
<evidence type="ECO:0000256" key="5">
    <source>
        <dbReference type="ARBA" id="ARBA00023136"/>
    </source>
</evidence>
<dbReference type="EMBL" id="CP076723">
    <property type="protein sequence ID" value="QWV94306.1"/>
    <property type="molecule type" value="Genomic_DNA"/>
</dbReference>
<reference evidence="8 9" key="1">
    <citation type="submission" date="2021-06" db="EMBL/GenBank/DDBJ databases">
        <title>Gemonas diversity in paddy soil.</title>
        <authorList>
            <person name="Liu G."/>
        </authorList>
    </citation>
    <scope>NUCLEOTIDE SEQUENCE [LARGE SCALE GENOMIC DNA]</scope>
    <source>
        <strain evidence="8 9">RG10</strain>
    </source>
</reference>
<evidence type="ECO:0000256" key="3">
    <source>
        <dbReference type="ARBA" id="ARBA00022692"/>
    </source>
</evidence>
<evidence type="ECO:0000256" key="4">
    <source>
        <dbReference type="ARBA" id="ARBA00022989"/>
    </source>
</evidence>
<evidence type="ECO:0000259" key="7">
    <source>
        <dbReference type="PROSITE" id="PS50156"/>
    </source>
</evidence>
<feature type="transmembrane region" description="Helical" evidence="6">
    <location>
        <begin position="279"/>
        <end position="298"/>
    </location>
</feature>
<dbReference type="InterPro" id="IPR017841">
    <property type="entry name" value="Hopanoid_biosynth_HpnN"/>
</dbReference>
<feature type="transmembrane region" description="Helical" evidence="6">
    <location>
        <begin position="850"/>
        <end position="879"/>
    </location>
</feature>
<dbReference type="InterPro" id="IPR050545">
    <property type="entry name" value="Mycobact_MmpL"/>
</dbReference>
<keyword evidence="9" id="KW-1185">Reference proteome</keyword>
<evidence type="ECO:0000256" key="6">
    <source>
        <dbReference type="SAM" id="Phobius"/>
    </source>
</evidence>
<dbReference type="InterPro" id="IPR004869">
    <property type="entry name" value="MMPL_dom"/>
</dbReference>
<organism evidence="8 9">
    <name type="scientific">Geomonas oryzisoli</name>
    <dbReference type="NCBI Taxonomy" id="2847992"/>
    <lineage>
        <taxon>Bacteria</taxon>
        <taxon>Pseudomonadati</taxon>
        <taxon>Thermodesulfobacteriota</taxon>
        <taxon>Desulfuromonadia</taxon>
        <taxon>Geobacterales</taxon>
        <taxon>Geobacteraceae</taxon>
        <taxon>Geomonas</taxon>
    </lineage>
</organism>
<sequence>MNEAPKTSMLFSLAARRPWLVLTLALLLSVLSIWLTAQRMEFLTGRDDLMPQNTSFNRDYRAFRTEFGSMEDIVVVIEGQDAEKVGAFGSRLHDALAKDKAHFSDVFYPFALPYFRDNGLLFMPLEDIKELRRNLTLAAPALRALSASPSVQTLFTHMTGSIERYLAGDEKQLPGIMFMLDKLGAGFTSFGTGKGSVPSMESVFMNPDSAFARAGRQQILTALPVRDMTGFVPAKAAIAVVRTEVARLKALPEFKGVSAGLTGTPVLEHEEMTTSEKDITLATVVSLALTVVLLLFAFRGVLNVAAAMVSLLVAISLSFGFATVAVGHLNILSMVFAVMLIGIGIEYGIQVVLRYQEELRLGAGEMVALETGVTRNIWAIVMAAATVAAAFLTFVFTDFRGIAELGVIAAGGVVICVLVTFTVLPALLVLLARYRPVRTGAATAGPAEHGVLSRLIFGRPRLVIGVSLVLCVASLYPLSRVSFDYNLMNLQAKGLESVTYAYKLMRSKENSGYFAVVMADNAAEAQAKTAKLERLPSVDHVVSLNTLVPDHQQEKLAELAALQRELADVKPVPYEESLSLMELPKVFEAFRNAAVALKERLDKERRPEAKQAAAFVATLDKFFAGLEKERDKNAVGMLQDFQGGMFKELPGKIELLKQSLAAKPVTEADVPKELRSRFVGKTGKLMLQVAPKGEIFNREPLKAFVDEVRSVDPHATGEPVMVYESMTIMRDSYRLAFIYAFVAIVGILLIAFRSVKFALIGLVPLLVGLLFMVSGMWLFGISFNSANIIVMPLVLGIAVDSGIYIINRYRREEGSAAGVILSSTGVGVLLNTLTIMASFGALMVARHQGVFSIGAVMSLGMVACQIAFMVTLPAVLTLAAKKP</sequence>
<feature type="domain" description="SSD" evidence="7">
    <location>
        <begin position="300"/>
        <end position="430"/>
    </location>
</feature>
<feature type="transmembrane region" description="Helical" evidence="6">
    <location>
        <begin position="331"/>
        <end position="355"/>
    </location>
</feature>
<feature type="transmembrane region" description="Helical" evidence="6">
    <location>
        <begin position="305"/>
        <end position="325"/>
    </location>
</feature>
<evidence type="ECO:0000313" key="8">
    <source>
        <dbReference type="EMBL" id="QWV94306.1"/>
    </source>
</evidence>
<name>A0ABX8JB50_9BACT</name>